<reference evidence="2 3" key="1">
    <citation type="submission" date="2019-04" db="EMBL/GenBank/DDBJ databases">
        <title>Aspergillus burnettii sp. nov., novel species from soil in southeast Queensland.</title>
        <authorList>
            <person name="Gilchrist C.L.M."/>
            <person name="Pitt J.I."/>
            <person name="Lange L."/>
            <person name="Lacey H.J."/>
            <person name="Vuong D."/>
            <person name="Midgley D.J."/>
            <person name="Greenfield P."/>
            <person name="Bradbury M."/>
            <person name="Lacey E."/>
            <person name="Busk P.K."/>
            <person name="Pilgaard B."/>
            <person name="Chooi Y.H."/>
            <person name="Piggott A.M."/>
        </authorList>
    </citation>
    <scope>NUCLEOTIDE SEQUENCE [LARGE SCALE GENOMIC DNA]</scope>
    <source>
        <strain evidence="2 3">FRR 5400</strain>
    </source>
</reference>
<dbReference type="Proteomes" id="UP000541154">
    <property type="component" value="Unassembled WGS sequence"/>
</dbReference>
<feature type="compositionally biased region" description="Basic and acidic residues" evidence="1">
    <location>
        <begin position="1"/>
        <end position="10"/>
    </location>
</feature>
<sequence>MGGKNHESPTNRELSQLRSLSNTHVPEDVQGPPPPYSKEDDQIVPSTGKEGAPPRIPGGRWDLACSIGVHSGLLQLNATGELTWTHDACAATDGDRAYWRDGFSIALGLSQIRVTNRTYNWTCDASTNAGRLLMLKRDTISLRNLGERLLLFERTILTKDRDRPPPKPHGDAKGCLKIESLSPNIWTITGTDIYQVEGYENDVMIRSPEFLRLWDMAKEKFCWERERSGGGHIWGFTKEYILIEVGHCHLHERKSGYVYGNFRLPCSTAFIDFNEDNHFGPVVSTGGLFLYKPCRKAVFIFQIRDREVDFSIWESTDEIQGTLVLRGNLENLELALIGQKPTWIKYEETVPVYRNSFIYKRLL</sequence>
<feature type="region of interest" description="Disordered" evidence="1">
    <location>
        <begin position="1"/>
        <end position="57"/>
    </location>
</feature>
<dbReference type="AlphaFoldDB" id="A0A8H5ZWH7"/>
<evidence type="ECO:0000256" key="1">
    <source>
        <dbReference type="SAM" id="MobiDB-lite"/>
    </source>
</evidence>
<name>A0A8H5ZWH7_PETAA</name>
<evidence type="ECO:0000313" key="3">
    <source>
        <dbReference type="Proteomes" id="UP000541154"/>
    </source>
</evidence>
<dbReference type="EMBL" id="SPNV01000248">
    <property type="protein sequence ID" value="KAF5857606.1"/>
    <property type="molecule type" value="Genomic_DNA"/>
</dbReference>
<accession>A0A8H5ZWH7</accession>
<protein>
    <submittedName>
        <fullName evidence="2">Uncharacterized protein</fullName>
    </submittedName>
</protein>
<gene>
    <name evidence="2" type="ORF">ETB97_005535</name>
</gene>
<evidence type="ECO:0000313" key="2">
    <source>
        <dbReference type="EMBL" id="KAF5857606.1"/>
    </source>
</evidence>
<keyword evidence="3" id="KW-1185">Reference proteome</keyword>
<organism evidence="2 3">
    <name type="scientific">Petromyces alliaceus</name>
    <name type="common">Aspergillus alliaceus</name>
    <dbReference type="NCBI Taxonomy" id="209559"/>
    <lineage>
        <taxon>Eukaryota</taxon>
        <taxon>Fungi</taxon>
        <taxon>Dikarya</taxon>
        <taxon>Ascomycota</taxon>
        <taxon>Pezizomycotina</taxon>
        <taxon>Eurotiomycetes</taxon>
        <taxon>Eurotiomycetidae</taxon>
        <taxon>Eurotiales</taxon>
        <taxon>Aspergillaceae</taxon>
        <taxon>Aspergillus</taxon>
        <taxon>Aspergillus subgen. Circumdati</taxon>
    </lineage>
</organism>
<feature type="compositionally biased region" description="Polar residues" evidence="1">
    <location>
        <begin position="11"/>
        <end position="24"/>
    </location>
</feature>
<comment type="caution">
    <text evidence="2">The sequence shown here is derived from an EMBL/GenBank/DDBJ whole genome shotgun (WGS) entry which is preliminary data.</text>
</comment>
<proteinExistence type="predicted"/>